<accession>A0A2V0R9C2</accession>
<feature type="region of interest" description="Disordered" evidence="1">
    <location>
        <begin position="349"/>
        <end position="447"/>
    </location>
</feature>
<dbReference type="AlphaFoldDB" id="A0A2V0R9C2"/>
<feature type="region of interest" description="Disordered" evidence="1">
    <location>
        <begin position="313"/>
        <end position="336"/>
    </location>
</feature>
<name>A0A2V0R9C2_9ZZZZ</name>
<dbReference type="EMBL" id="BDQA01000419">
    <property type="protein sequence ID" value="GBH21886.1"/>
    <property type="molecule type" value="Genomic_RNA"/>
</dbReference>
<protein>
    <submittedName>
        <fullName evidence="2">Uncharacterized protein</fullName>
    </submittedName>
</protein>
<feature type="compositionally biased region" description="Polar residues" evidence="1">
    <location>
        <begin position="313"/>
        <end position="326"/>
    </location>
</feature>
<proteinExistence type="predicted"/>
<organism evidence="2">
    <name type="scientific">viral metagenome</name>
    <dbReference type="NCBI Taxonomy" id="1070528"/>
    <lineage>
        <taxon>unclassified sequences</taxon>
        <taxon>metagenomes</taxon>
        <taxon>organismal metagenomes</taxon>
    </lineage>
</organism>
<sequence>MHRLFSRSRWTWRYAHWVEVIPEFTLRKPIGTEHNPRSGDWNTATHIERTWATGTDYHLKHLVGKYNEFVKEIKDEWFTRRALAPIKDLFKPMSVIEIGVIPPGTGGLLWHTCISHKDVLANGADAIYMKWDHEYINYTSPTTRVRVDNIMMRREPDDEFGFEFIGSDHIPLEDLQLIYGLTSRIAMDGNDHGATGWTNDLCQIQPHGAYFEGVQKREPGREKYRLNTGEAIFEPGDGYADLSATPIYFRTWVRTVAAAFGFNGVSVFGDLTINRSSDPYKKLKHFWVHYNYLDIDTIRNIMVQAFIGGQTLKSSASTERNTSSLPNYAASAPPGDSKAFLEKKEEFKDMQQADDLTKPKRDPMFNAEGDSRGKDYVSSAPPEKTQKEKNKEKAAEQKEKKAEKKKKAADEKKEAAEKKKKNREASSAPPPKDKDPDDEDDKEEDPS</sequence>
<feature type="compositionally biased region" description="Basic and acidic residues" evidence="1">
    <location>
        <begin position="349"/>
        <end position="375"/>
    </location>
</feature>
<feature type="compositionally biased region" description="Acidic residues" evidence="1">
    <location>
        <begin position="436"/>
        <end position="447"/>
    </location>
</feature>
<evidence type="ECO:0000256" key="1">
    <source>
        <dbReference type="SAM" id="MobiDB-lite"/>
    </source>
</evidence>
<reference evidence="2" key="1">
    <citation type="submission" date="2017-04" db="EMBL/GenBank/DDBJ databases">
        <title>Unveiling RNA virosphere associated with marine microorganisms.</title>
        <authorList>
            <person name="Urayama S."/>
            <person name="Takaki Y."/>
            <person name="Nishi S."/>
            <person name="Yoshida Y."/>
            <person name="Deguchi S."/>
            <person name="Takai K."/>
            <person name="Nunoura T."/>
        </authorList>
    </citation>
    <scope>NUCLEOTIDE SEQUENCE</scope>
</reference>
<evidence type="ECO:0000313" key="2">
    <source>
        <dbReference type="EMBL" id="GBH21886.1"/>
    </source>
</evidence>
<comment type="caution">
    <text evidence="2">The sequence shown here is derived from an EMBL/GenBank/DDBJ whole genome shotgun (WGS) entry which is preliminary data.</text>
</comment>
<feature type="compositionally biased region" description="Basic and acidic residues" evidence="1">
    <location>
        <begin position="384"/>
        <end position="417"/>
    </location>
</feature>